<evidence type="ECO:0000256" key="1">
    <source>
        <dbReference type="SAM" id="MobiDB-lite"/>
    </source>
</evidence>
<name>A0ABQ8KJA8_9APHY</name>
<feature type="compositionally biased region" description="Basic and acidic residues" evidence="1">
    <location>
        <begin position="232"/>
        <end position="244"/>
    </location>
</feature>
<proteinExistence type="predicted"/>
<reference evidence="2 3" key="1">
    <citation type="journal article" date="2021" name="Environ. Microbiol.">
        <title>Gene family expansions and transcriptome signatures uncover fungal adaptations to wood decay.</title>
        <authorList>
            <person name="Hage H."/>
            <person name="Miyauchi S."/>
            <person name="Viragh M."/>
            <person name="Drula E."/>
            <person name="Min B."/>
            <person name="Chaduli D."/>
            <person name="Navarro D."/>
            <person name="Favel A."/>
            <person name="Norest M."/>
            <person name="Lesage-Meessen L."/>
            <person name="Balint B."/>
            <person name="Merenyi Z."/>
            <person name="de Eugenio L."/>
            <person name="Morin E."/>
            <person name="Martinez A.T."/>
            <person name="Baldrian P."/>
            <person name="Stursova M."/>
            <person name="Martinez M.J."/>
            <person name="Novotny C."/>
            <person name="Magnuson J.K."/>
            <person name="Spatafora J.W."/>
            <person name="Maurice S."/>
            <person name="Pangilinan J."/>
            <person name="Andreopoulos W."/>
            <person name="LaButti K."/>
            <person name="Hundley H."/>
            <person name="Na H."/>
            <person name="Kuo A."/>
            <person name="Barry K."/>
            <person name="Lipzen A."/>
            <person name="Henrissat B."/>
            <person name="Riley R."/>
            <person name="Ahrendt S."/>
            <person name="Nagy L.G."/>
            <person name="Grigoriev I.V."/>
            <person name="Martin F."/>
            <person name="Rosso M.N."/>
        </authorList>
    </citation>
    <scope>NUCLEOTIDE SEQUENCE [LARGE SCALE GENOMIC DNA]</scope>
    <source>
        <strain evidence="2 3">CIRM-BRFM 1785</strain>
    </source>
</reference>
<feature type="region of interest" description="Disordered" evidence="1">
    <location>
        <begin position="210"/>
        <end position="289"/>
    </location>
</feature>
<sequence length="289" mass="31664">MANPSQVAGAATPNPQLGFDPSSLPIAHLESLRFKANQMVESIQLLQRTLDMGGYMPAWPEILSKYTILLSQSHNLSHSLLGPLHSSASGSSSAPGNVYEKLALHSSIPMTDSQMDNELIPLLRNQQTTDVLKLETDIVRHLAEHMETKGSLGVMTQNGRGTGPYAKRTEYDDVLRECEQIRVEHDERIDRAVRAVAMLREKYDWKARVEVDQEEPEEIEWIPHGGLAPDGQAHERMSVDREGGDTPDGDQSNDSDEEEELEEVLGDGGDHTPDGTPGGGEPATPTVQG</sequence>
<organism evidence="2 3">
    <name type="scientific">Rhodofomes roseus</name>
    <dbReference type="NCBI Taxonomy" id="34475"/>
    <lineage>
        <taxon>Eukaryota</taxon>
        <taxon>Fungi</taxon>
        <taxon>Dikarya</taxon>
        <taxon>Basidiomycota</taxon>
        <taxon>Agaricomycotina</taxon>
        <taxon>Agaricomycetes</taxon>
        <taxon>Polyporales</taxon>
        <taxon>Rhodofomes</taxon>
    </lineage>
</organism>
<accession>A0ABQ8KJA8</accession>
<dbReference type="GeneID" id="72008118"/>
<dbReference type="EMBL" id="JADCUA010000008">
    <property type="protein sequence ID" value="KAH9838054.1"/>
    <property type="molecule type" value="Genomic_DNA"/>
</dbReference>
<evidence type="ECO:0000313" key="3">
    <source>
        <dbReference type="Proteomes" id="UP000814176"/>
    </source>
</evidence>
<keyword evidence="3" id="KW-1185">Reference proteome</keyword>
<feature type="compositionally biased region" description="Acidic residues" evidence="1">
    <location>
        <begin position="245"/>
        <end position="265"/>
    </location>
</feature>
<dbReference type="Gene3D" id="1.20.58.1710">
    <property type="match status" value="1"/>
</dbReference>
<evidence type="ECO:0000313" key="2">
    <source>
        <dbReference type="EMBL" id="KAH9838054.1"/>
    </source>
</evidence>
<protein>
    <submittedName>
        <fullName evidence="2">Uncharacterized protein</fullName>
    </submittedName>
</protein>
<dbReference type="Proteomes" id="UP000814176">
    <property type="component" value="Unassembled WGS sequence"/>
</dbReference>
<comment type="caution">
    <text evidence="2">The sequence shown here is derived from an EMBL/GenBank/DDBJ whole genome shotgun (WGS) entry which is preliminary data.</text>
</comment>
<dbReference type="RefSeq" id="XP_047780092.1">
    <property type="nucleotide sequence ID" value="XM_047927386.1"/>
</dbReference>
<gene>
    <name evidence="2" type="ORF">C8Q71DRAFT_857222</name>
</gene>